<comment type="caution">
    <text evidence="8">The sequence shown here is derived from an EMBL/GenBank/DDBJ whole genome shotgun (WGS) entry which is preliminary data.</text>
</comment>
<accession>A0A2T0T3D6</accession>
<gene>
    <name evidence="8" type="ORF">CLV58_107238</name>
</gene>
<keyword evidence="3 4" id="KW-0326">Glycosidase</keyword>
<evidence type="ECO:0000313" key="9">
    <source>
        <dbReference type="Proteomes" id="UP000238375"/>
    </source>
</evidence>
<keyword evidence="5" id="KW-0732">Signal</keyword>
<dbReference type="SMART" id="SM00640">
    <property type="entry name" value="Glyco_32"/>
    <property type="match status" value="1"/>
</dbReference>
<dbReference type="Pfam" id="PF00251">
    <property type="entry name" value="Glyco_hydro_32N"/>
    <property type="match status" value="1"/>
</dbReference>
<dbReference type="Pfam" id="PF08244">
    <property type="entry name" value="Glyco_hydro_32C"/>
    <property type="match status" value="1"/>
</dbReference>
<dbReference type="AlphaFoldDB" id="A0A2T0T3D6"/>
<dbReference type="Gene3D" id="2.115.10.20">
    <property type="entry name" value="Glycosyl hydrolase domain, family 43"/>
    <property type="match status" value="1"/>
</dbReference>
<name>A0A2T0T3D6_9BACT</name>
<dbReference type="Proteomes" id="UP000238375">
    <property type="component" value="Unassembled WGS sequence"/>
</dbReference>
<dbReference type="InterPro" id="IPR023296">
    <property type="entry name" value="Glyco_hydro_beta-prop_sf"/>
</dbReference>
<dbReference type="GO" id="GO:0004575">
    <property type="term" value="F:sucrose alpha-glucosidase activity"/>
    <property type="evidence" value="ECO:0007669"/>
    <property type="project" value="TreeGrafter"/>
</dbReference>
<dbReference type="OrthoDB" id="9759709at2"/>
<feature type="chain" id="PRO_5015609911" evidence="5">
    <location>
        <begin position="21"/>
        <end position="517"/>
    </location>
</feature>
<dbReference type="GO" id="GO:0005737">
    <property type="term" value="C:cytoplasm"/>
    <property type="evidence" value="ECO:0007669"/>
    <property type="project" value="TreeGrafter"/>
</dbReference>
<evidence type="ECO:0000256" key="1">
    <source>
        <dbReference type="ARBA" id="ARBA00009902"/>
    </source>
</evidence>
<dbReference type="Gene3D" id="2.60.120.560">
    <property type="entry name" value="Exo-inulinase, domain 1"/>
    <property type="match status" value="1"/>
</dbReference>
<evidence type="ECO:0000259" key="6">
    <source>
        <dbReference type="Pfam" id="PF00251"/>
    </source>
</evidence>
<feature type="signal peptide" evidence="5">
    <location>
        <begin position="1"/>
        <end position="20"/>
    </location>
</feature>
<dbReference type="InterPro" id="IPR013189">
    <property type="entry name" value="Glyco_hydro_32_C"/>
</dbReference>
<dbReference type="RefSeq" id="WP_106137766.1">
    <property type="nucleotide sequence ID" value="NZ_PVTE01000007.1"/>
</dbReference>
<dbReference type="CDD" id="cd18622">
    <property type="entry name" value="GH32_Inu-like"/>
    <property type="match status" value="1"/>
</dbReference>
<evidence type="ECO:0000256" key="5">
    <source>
        <dbReference type="SAM" id="SignalP"/>
    </source>
</evidence>
<keyword evidence="9" id="KW-1185">Reference proteome</keyword>
<dbReference type="InterPro" id="IPR018053">
    <property type="entry name" value="Glyco_hydro_32_AS"/>
</dbReference>
<organism evidence="8 9">
    <name type="scientific">Spirosoma oryzae</name>
    <dbReference type="NCBI Taxonomy" id="1469603"/>
    <lineage>
        <taxon>Bacteria</taxon>
        <taxon>Pseudomonadati</taxon>
        <taxon>Bacteroidota</taxon>
        <taxon>Cytophagia</taxon>
        <taxon>Cytophagales</taxon>
        <taxon>Cytophagaceae</taxon>
        <taxon>Spirosoma</taxon>
    </lineage>
</organism>
<protein>
    <submittedName>
        <fullName evidence="8">Levanase</fullName>
    </submittedName>
</protein>
<dbReference type="InterPro" id="IPR001362">
    <property type="entry name" value="Glyco_hydro_32"/>
</dbReference>
<evidence type="ECO:0000256" key="2">
    <source>
        <dbReference type="ARBA" id="ARBA00022801"/>
    </source>
</evidence>
<keyword evidence="2 4" id="KW-0378">Hydrolase</keyword>
<evidence type="ECO:0000313" key="8">
    <source>
        <dbReference type="EMBL" id="PRY40144.1"/>
    </source>
</evidence>
<dbReference type="InterPro" id="IPR013148">
    <property type="entry name" value="Glyco_hydro_32_N"/>
</dbReference>
<comment type="similarity">
    <text evidence="1 4">Belongs to the glycosyl hydrolase 32 family.</text>
</comment>
<dbReference type="EMBL" id="PVTE01000007">
    <property type="protein sequence ID" value="PRY40144.1"/>
    <property type="molecule type" value="Genomic_DNA"/>
</dbReference>
<proteinExistence type="inferred from homology"/>
<evidence type="ECO:0000256" key="3">
    <source>
        <dbReference type="ARBA" id="ARBA00023295"/>
    </source>
</evidence>
<dbReference type="SUPFAM" id="SSF49899">
    <property type="entry name" value="Concanavalin A-like lectins/glucanases"/>
    <property type="match status" value="1"/>
</dbReference>
<sequence>MIRVLSLVVSAGLMVPTLLAQRMPTDTFYQQPFRPFFHYTPQSNWINDPNGLVYFDSEYHLFYQHNPQGTKWGHMSWGHAISRDLVHWQELPIAIPEAGPVMIFSGSCVIDKANSSGLGVGGRPPMVAIFTGHRADNQSQYLAYSNDKGRTWTRYGTQPILDLGKKEFRDPKIFWYEPAQHWVMVSVLSPERKALFYTSTNLKNWTRSGEFSIDAPAPKRPGAPPTARGGIWECPDLVELPVEGSMERKWVLLLSVGSGAVAGGSGMEYYVGQFDGRTFTRDAATAAARPVDWGKDYYAAVTFNNMPIRGNRGAISIGWMNNWQYATETPTRSFRGAMSLPRELRLTKAATGYELRQRPVQELKSLLGPAFQWAGFDQGALNQSLTDNGFSGDTYQLTLDLEATKAEAGVRLCRNTDQETVVGYDPVRQLLYVDRTRSGDVAFARDFPGRFAAPVKPQNGRVSLQIWVDRSSVEVFANDGQVTLTNQIFPAPDSRGIQFFGDGLRSASIRPIEPIWK</sequence>
<dbReference type="SUPFAM" id="SSF75005">
    <property type="entry name" value="Arabinanase/levansucrase/invertase"/>
    <property type="match status" value="1"/>
</dbReference>
<feature type="domain" description="Glycosyl hydrolase family 32 N-terminal" evidence="6">
    <location>
        <begin position="38"/>
        <end position="359"/>
    </location>
</feature>
<feature type="domain" description="Glycosyl hydrolase family 32 C-terminal" evidence="7">
    <location>
        <begin position="366"/>
        <end position="503"/>
    </location>
</feature>
<reference evidence="8 9" key="1">
    <citation type="submission" date="2018-03" db="EMBL/GenBank/DDBJ databases">
        <title>Genomic Encyclopedia of Archaeal and Bacterial Type Strains, Phase II (KMG-II): from individual species to whole genera.</title>
        <authorList>
            <person name="Goeker M."/>
        </authorList>
    </citation>
    <scope>NUCLEOTIDE SEQUENCE [LARGE SCALE GENOMIC DNA]</scope>
    <source>
        <strain evidence="8 9">DSM 28354</strain>
    </source>
</reference>
<dbReference type="PANTHER" id="PTHR42800">
    <property type="entry name" value="EXOINULINASE INUD (AFU_ORTHOLOGUE AFUA_5G00480)"/>
    <property type="match status" value="1"/>
</dbReference>
<dbReference type="PANTHER" id="PTHR42800:SF1">
    <property type="entry name" value="EXOINULINASE INUD (AFU_ORTHOLOGUE AFUA_5G00480)"/>
    <property type="match status" value="1"/>
</dbReference>
<evidence type="ECO:0000256" key="4">
    <source>
        <dbReference type="RuleBase" id="RU362110"/>
    </source>
</evidence>
<evidence type="ECO:0000259" key="7">
    <source>
        <dbReference type="Pfam" id="PF08244"/>
    </source>
</evidence>
<dbReference type="PROSITE" id="PS00609">
    <property type="entry name" value="GLYCOSYL_HYDROL_F32"/>
    <property type="match status" value="1"/>
</dbReference>
<dbReference type="InterPro" id="IPR013320">
    <property type="entry name" value="ConA-like_dom_sf"/>
</dbReference>
<dbReference type="GO" id="GO:0005987">
    <property type="term" value="P:sucrose catabolic process"/>
    <property type="evidence" value="ECO:0007669"/>
    <property type="project" value="TreeGrafter"/>
</dbReference>